<reference evidence="4 5" key="1">
    <citation type="journal article" date="2019" name="Int. J. Syst. Evol. Microbiol.">
        <title>Capsulimonas corticalis gen. nov., sp. nov., an aerobic capsulated bacterium, of a novel bacterial order, Capsulimonadales ord. nov., of the class Armatimonadia of the phylum Armatimonadetes.</title>
        <authorList>
            <person name="Li J."/>
            <person name="Kudo C."/>
            <person name="Tonouchi A."/>
        </authorList>
    </citation>
    <scope>NUCLEOTIDE SEQUENCE [LARGE SCALE GENOMIC DNA]</scope>
    <source>
        <strain evidence="4 5">AX-7</strain>
    </source>
</reference>
<dbReference type="EMBL" id="AP025739">
    <property type="protein sequence ID" value="BDI27956.1"/>
    <property type="molecule type" value="Genomic_DNA"/>
</dbReference>
<organism evidence="4 5">
    <name type="scientific">Capsulimonas corticalis</name>
    <dbReference type="NCBI Taxonomy" id="2219043"/>
    <lineage>
        <taxon>Bacteria</taxon>
        <taxon>Bacillati</taxon>
        <taxon>Armatimonadota</taxon>
        <taxon>Armatimonadia</taxon>
        <taxon>Capsulimonadales</taxon>
        <taxon>Capsulimonadaceae</taxon>
        <taxon>Capsulimonas</taxon>
    </lineage>
</organism>
<dbReference type="InterPro" id="IPR008979">
    <property type="entry name" value="Galactose-bd-like_sf"/>
</dbReference>
<dbReference type="Pfam" id="PF02018">
    <property type="entry name" value="CBM_4_9"/>
    <property type="match status" value="1"/>
</dbReference>
<protein>
    <recommendedName>
        <fullName evidence="3">CBM-cenC domain-containing protein</fullName>
    </recommendedName>
</protein>
<dbReference type="AlphaFoldDB" id="A0A9N7QBA9"/>
<keyword evidence="2" id="KW-0732">Signal</keyword>
<feature type="signal peptide" evidence="2">
    <location>
        <begin position="1"/>
        <end position="17"/>
    </location>
</feature>
<evidence type="ECO:0000256" key="1">
    <source>
        <dbReference type="ARBA" id="ARBA00022801"/>
    </source>
</evidence>
<gene>
    <name evidence="4" type="ORF">CCAX7_000070</name>
</gene>
<dbReference type="Gene3D" id="2.60.120.260">
    <property type="entry name" value="Galactose-binding domain-like"/>
    <property type="match status" value="1"/>
</dbReference>
<dbReference type="InterPro" id="IPR015943">
    <property type="entry name" value="WD40/YVTN_repeat-like_dom_sf"/>
</dbReference>
<dbReference type="KEGG" id="ccot:CCAX7_000070"/>
<dbReference type="CDD" id="cd15482">
    <property type="entry name" value="Sialidase_non-viral"/>
    <property type="match status" value="3"/>
</dbReference>
<name>A0A9N7QBA9_9BACT</name>
<dbReference type="SUPFAM" id="SSF50939">
    <property type="entry name" value="Sialidases"/>
    <property type="match status" value="1"/>
</dbReference>
<dbReference type="GO" id="GO:0010411">
    <property type="term" value="P:xyloglucan metabolic process"/>
    <property type="evidence" value="ECO:0007669"/>
    <property type="project" value="TreeGrafter"/>
</dbReference>
<keyword evidence="1" id="KW-0378">Hydrolase</keyword>
<evidence type="ECO:0000259" key="3">
    <source>
        <dbReference type="Pfam" id="PF02018"/>
    </source>
</evidence>
<dbReference type="PANTHER" id="PTHR43739:SF5">
    <property type="entry name" value="EXO-ALPHA-SIALIDASE"/>
    <property type="match status" value="1"/>
</dbReference>
<evidence type="ECO:0000313" key="4">
    <source>
        <dbReference type="EMBL" id="BDI27956.1"/>
    </source>
</evidence>
<dbReference type="Proteomes" id="UP000287394">
    <property type="component" value="Chromosome"/>
</dbReference>
<feature type="chain" id="PRO_5040417212" description="CBM-cenC domain-containing protein" evidence="2">
    <location>
        <begin position="18"/>
        <end position="877"/>
    </location>
</feature>
<keyword evidence="5" id="KW-1185">Reference proteome</keyword>
<evidence type="ECO:0000313" key="5">
    <source>
        <dbReference type="Proteomes" id="UP000287394"/>
    </source>
</evidence>
<dbReference type="InterPro" id="IPR052025">
    <property type="entry name" value="Xyloglucanase_GH74"/>
</dbReference>
<dbReference type="PANTHER" id="PTHR43739">
    <property type="entry name" value="XYLOGLUCANASE (EUROFUNG)"/>
    <property type="match status" value="1"/>
</dbReference>
<evidence type="ECO:0000256" key="2">
    <source>
        <dbReference type="SAM" id="SignalP"/>
    </source>
</evidence>
<dbReference type="InterPro" id="IPR003305">
    <property type="entry name" value="CenC_carb-bd"/>
</dbReference>
<dbReference type="GO" id="GO:0016798">
    <property type="term" value="F:hydrolase activity, acting on glycosyl bonds"/>
    <property type="evidence" value="ECO:0007669"/>
    <property type="project" value="InterPro"/>
</dbReference>
<dbReference type="SUPFAM" id="SSF110296">
    <property type="entry name" value="Oligoxyloglucan reducing end-specific cellobiohydrolase"/>
    <property type="match status" value="2"/>
</dbReference>
<dbReference type="InterPro" id="IPR036278">
    <property type="entry name" value="Sialidase_sf"/>
</dbReference>
<proteinExistence type="predicted"/>
<feature type="domain" description="CBM-cenC" evidence="3">
    <location>
        <begin position="731"/>
        <end position="854"/>
    </location>
</feature>
<accession>A0A9N7QBA9</accession>
<dbReference type="SUPFAM" id="SSF49785">
    <property type="entry name" value="Galactose-binding domain-like"/>
    <property type="match status" value="1"/>
</dbReference>
<dbReference type="Gene3D" id="2.130.10.10">
    <property type="entry name" value="YVTN repeat-like/Quinoprotein amine dehydrogenase"/>
    <property type="match status" value="3"/>
</dbReference>
<sequence length="877" mass="92262">MCAAFFATGAASATALAAAPSVTAPNWIKMPLLSPAGKKAGVFPGGEGAQWPRNPIAVSPADPNFLLLPIDVGGLYRSMDGGKTWNIAMVGWDARGANAFAIDPKNAKHVLGVGSNSMNWQDGWGPSPNGLYLSKDKAASWKHVLARDEGVTGAVAWDPSSYDKAKGECTRAYYNGYGIGLHRSDDGGETWREVSAPNVTAPARDWTQGPNGTGLLRVDAQGGIYTVGAEGAFRSTDGGKTFAHIRKGEVDGLDITSDGAIVICSSQGVFISHDRGDSFTMLAGKGLEARGSGSINGIVVSPADPKRMICWLVPISPYTKPDFDWPRYVSWDGGATWTRARTDNTLAELPPNGRQGYTTWSPKDPNVAWGIGGDWATISTDGGKSFRWSNNGYNGVMLGATFNFSPHAPGTVFLGFQDYNGAFTKDGGATWNYRDVSGKGWGGHEYAALAVDESLMISGDADSWGTPRQLHVSRDGGTTFTTIKGADGKPMEFHGSDVTFADPADGNVCFASDIRSADHGATWARMDGCDGVFTANPVTNVLYGRKGESVVRSSDHGATWTKVADIAGGLVDLALDHKTGRIYAASQDRLKVYDGTGWTTLETPKDQYGHERVWTVAVDPQQPSVVYVGAPQNTYASAATVCRSTDGGKTWRNLTVTTPLPAGASGGPHEVSCIRVNPKTREAWLNGECYGMWRIAPPAPGAQGVSAALASAPAIVAAPKSTDAPMHSLAVSNGGMESGTNAPEGWAVTWTGSGSLALARDTSEHHAGAASLRLASVGGAAKGQVSQILEAAPDMTFTVSGWVKSQGGATVNVAVQPMNAAWTPIAFFQTGYVQGDAGWTYFEKKVTLPKDTARFGLVLLLDGQGTAWLDDVSVEAL</sequence>